<dbReference type="AlphaFoldDB" id="A0A0X3U531"/>
<protein>
    <submittedName>
        <fullName evidence="4">Cytochrome C</fullName>
    </submittedName>
</protein>
<dbReference type="GO" id="GO:0017004">
    <property type="term" value="P:cytochrome complex assembly"/>
    <property type="evidence" value="ECO:0007669"/>
    <property type="project" value="UniProtKB-KW"/>
</dbReference>
<proteinExistence type="predicted"/>
<dbReference type="PANTHER" id="PTHR47870">
    <property type="entry name" value="CYTOCHROME C-TYPE BIOGENESIS PROTEIN CCMH"/>
    <property type="match status" value="1"/>
</dbReference>
<feature type="transmembrane region" description="Helical" evidence="3">
    <location>
        <begin position="91"/>
        <end position="112"/>
    </location>
</feature>
<name>A0A0X3U531_9RHOB</name>
<sequence length="409" mass="43614">MSFWILVSLMALVVAAVLGLTMLRGRRGGEPAAAYDLRVYREQLAGVDRDLARGVIAEADAERARTEISRRILAADAQLQQERKGGGPSRGVTLGVMAVAAAVMVGGSFYLYQQLGAPGYFDLPLSMRVEMAEKNHAERPDQAAAEARMPAAPEPDIDENYANLLVKLRETVAGRPDDLQGHLLLAQHEANVGNYKAAYEAMQRVIELSGDDVSSKDYSEMASLLILAAGGYVSPEAEEMLDKALALDPANLLARYYRGQMLAQIGRPDQAFELLEETLRMAPAGSPLADAILDQIEELAYRAGVDYRPPASQGAPMAGPSAADMAAAGDMSAEDREQMIRGMVDGLAERLAAEGGSAEEWARLINALGVLGETERATAILAEAEAVFAGNTEALELIGNAARQAGLTQ</sequence>
<keyword evidence="3" id="KW-0812">Transmembrane</keyword>
<dbReference type="Proteomes" id="UP000053791">
    <property type="component" value="Unassembled WGS sequence"/>
</dbReference>
<accession>A0A0X3U531</accession>
<keyword evidence="3" id="KW-0472">Membrane</keyword>
<dbReference type="PANTHER" id="PTHR47870:SF1">
    <property type="entry name" value="CYTOCHROME C-TYPE BIOGENESIS PROTEIN CCMH"/>
    <property type="match status" value="1"/>
</dbReference>
<dbReference type="EMBL" id="LQBQ01000012">
    <property type="protein sequence ID" value="KUJ80680.1"/>
    <property type="molecule type" value="Genomic_DNA"/>
</dbReference>
<evidence type="ECO:0000256" key="1">
    <source>
        <dbReference type="ARBA" id="ARBA00004196"/>
    </source>
</evidence>
<dbReference type="InterPro" id="IPR011990">
    <property type="entry name" value="TPR-like_helical_dom_sf"/>
</dbReference>
<dbReference type="STRING" id="1685379.AVO45_06500"/>
<dbReference type="OrthoDB" id="9815847at2"/>
<comment type="subcellular location">
    <subcellularLocation>
        <location evidence="1">Cell envelope</location>
    </subcellularLocation>
</comment>
<dbReference type="RefSeq" id="WP_068346192.1">
    <property type="nucleotide sequence ID" value="NZ_LQBQ01000012.1"/>
</dbReference>
<dbReference type="NCBIfam" id="TIGR03142">
    <property type="entry name" value="cytochro_ccmI"/>
    <property type="match status" value="1"/>
</dbReference>
<dbReference type="GO" id="GO:0005886">
    <property type="term" value="C:plasma membrane"/>
    <property type="evidence" value="ECO:0007669"/>
    <property type="project" value="TreeGrafter"/>
</dbReference>
<keyword evidence="2" id="KW-0201">Cytochrome c-type biogenesis</keyword>
<dbReference type="InterPro" id="IPR051263">
    <property type="entry name" value="C-type_cytochrome_biogenesis"/>
</dbReference>
<keyword evidence="3" id="KW-1133">Transmembrane helix</keyword>
<gene>
    <name evidence="4" type="ORF">AVO45_06500</name>
</gene>
<evidence type="ECO:0000256" key="2">
    <source>
        <dbReference type="ARBA" id="ARBA00022748"/>
    </source>
</evidence>
<evidence type="ECO:0000313" key="4">
    <source>
        <dbReference type="EMBL" id="KUJ80680.1"/>
    </source>
</evidence>
<evidence type="ECO:0000256" key="3">
    <source>
        <dbReference type="SAM" id="Phobius"/>
    </source>
</evidence>
<organism evidence="4 5">
    <name type="scientific">Ruegeria marisrubri</name>
    <dbReference type="NCBI Taxonomy" id="1685379"/>
    <lineage>
        <taxon>Bacteria</taxon>
        <taxon>Pseudomonadati</taxon>
        <taxon>Pseudomonadota</taxon>
        <taxon>Alphaproteobacteria</taxon>
        <taxon>Rhodobacterales</taxon>
        <taxon>Roseobacteraceae</taxon>
        <taxon>Ruegeria</taxon>
    </lineage>
</organism>
<comment type="caution">
    <text evidence="4">The sequence shown here is derived from an EMBL/GenBank/DDBJ whole genome shotgun (WGS) entry which is preliminary data.</text>
</comment>
<dbReference type="SUPFAM" id="SSF48452">
    <property type="entry name" value="TPR-like"/>
    <property type="match status" value="1"/>
</dbReference>
<dbReference type="GO" id="GO:0030313">
    <property type="term" value="C:cell envelope"/>
    <property type="evidence" value="ECO:0007669"/>
    <property type="project" value="UniProtKB-SubCell"/>
</dbReference>
<reference evidence="4 5" key="1">
    <citation type="submission" date="2015-12" db="EMBL/GenBank/DDBJ databases">
        <authorList>
            <person name="Shamseldin A."/>
            <person name="Moawad H."/>
            <person name="Abd El-Rahim W.M."/>
            <person name="Sadowsky M.J."/>
        </authorList>
    </citation>
    <scope>NUCLEOTIDE SEQUENCE [LARGE SCALE GENOMIC DNA]</scope>
    <source>
        <strain evidence="4 5">ZGT118</strain>
    </source>
</reference>
<feature type="transmembrane region" description="Helical" evidence="3">
    <location>
        <begin position="6"/>
        <end position="23"/>
    </location>
</feature>
<keyword evidence="5" id="KW-1185">Reference proteome</keyword>
<dbReference type="InterPro" id="IPR017560">
    <property type="entry name" value="Cyt_c_biogenesis_CcmI"/>
</dbReference>
<evidence type="ECO:0000313" key="5">
    <source>
        <dbReference type="Proteomes" id="UP000053791"/>
    </source>
</evidence>
<dbReference type="Gene3D" id="1.25.40.10">
    <property type="entry name" value="Tetratricopeptide repeat domain"/>
    <property type="match status" value="1"/>
</dbReference>